<keyword evidence="3" id="KW-1185">Reference proteome</keyword>
<evidence type="ECO:0000313" key="2">
    <source>
        <dbReference type="EMBL" id="PSR84463.1"/>
    </source>
</evidence>
<protein>
    <submittedName>
        <fullName evidence="2">Uncharacterized protein</fullName>
    </submittedName>
</protein>
<proteinExistence type="predicted"/>
<gene>
    <name evidence="2" type="ORF">BD289DRAFT_434209</name>
</gene>
<sequence length="102" mass="10874">MGNMGSGPLQRRDQVTRGKCDQQTTRWTSPKAGAMPAIRHKQRGPYQPGQTSSQHQSEGIQEGNEQEIATRGLCNDAKLVPASAFLETAPAGTGQGSTLAPR</sequence>
<accession>A0A2T3A808</accession>
<name>A0A2T3A808_9PEZI</name>
<evidence type="ECO:0000313" key="3">
    <source>
        <dbReference type="Proteomes" id="UP000241462"/>
    </source>
</evidence>
<dbReference type="InParanoid" id="A0A2T3A808"/>
<feature type="region of interest" description="Disordered" evidence="1">
    <location>
        <begin position="1"/>
        <end position="69"/>
    </location>
</feature>
<organism evidence="2 3">
    <name type="scientific">Coniella lustricola</name>
    <dbReference type="NCBI Taxonomy" id="2025994"/>
    <lineage>
        <taxon>Eukaryota</taxon>
        <taxon>Fungi</taxon>
        <taxon>Dikarya</taxon>
        <taxon>Ascomycota</taxon>
        <taxon>Pezizomycotina</taxon>
        <taxon>Sordariomycetes</taxon>
        <taxon>Sordariomycetidae</taxon>
        <taxon>Diaporthales</taxon>
        <taxon>Schizoparmaceae</taxon>
        <taxon>Coniella</taxon>
    </lineage>
</organism>
<dbReference type="AlphaFoldDB" id="A0A2T3A808"/>
<evidence type="ECO:0000256" key="1">
    <source>
        <dbReference type="SAM" id="MobiDB-lite"/>
    </source>
</evidence>
<feature type="compositionally biased region" description="Polar residues" evidence="1">
    <location>
        <begin position="48"/>
        <end position="59"/>
    </location>
</feature>
<feature type="compositionally biased region" description="Basic and acidic residues" evidence="1">
    <location>
        <begin position="10"/>
        <end position="20"/>
    </location>
</feature>
<reference evidence="2 3" key="1">
    <citation type="journal article" date="2018" name="Mycol. Prog.">
        <title>Coniella lustricola, a new species from submerged detritus.</title>
        <authorList>
            <person name="Raudabaugh D.B."/>
            <person name="Iturriaga T."/>
            <person name="Carver A."/>
            <person name="Mondo S."/>
            <person name="Pangilinan J."/>
            <person name="Lipzen A."/>
            <person name="He G."/>
            <person name="Amirebrahimi M."/>
            <person name="Grigoriev I.V."/>
            <person name="Miller A.N."/>
        </authorList>
    </citation>
    <scope>NUCLEOTIDE SEQUENCE [LARGE SCALE GENOMIC DNA]</scope>
    <source>
        <strain evidence="2 3">B22-T-1</strain>
    </source>
</reference>
<dbReference type="EMBL" id="KZ678443">
    <property type="protein sequence ID" value="PSR84463.1"/>
    <property type="molecule type" value="Genomic_DNA"/>
</dbReference>
<dbReference type="Proteomes" id="UP000241462">
    <property type="component" value="Unassembled WGS sequence"/>
</dbReference>